<dbReference type="InterPro" id="IPR001891">
    <property type="entry name" value="Malic_OxRdtase"/>
</dbReference>
<comment type="cofactor">
    <cofactor evidence="16">
        <name>Mg(2+)</name>
        <dbReference type="ChEBI" id="CHEBI:18420"/>
    </cofactor>
    <cofactor evidence="16">
        <name>Mn(2+)</name>
        <dbReference type="ChEBI" id="CHEBI:29035"/>
    </cofactor>
    <text evidence="16">Divalent metal cations. Prefers magnesium or manganese.</text>
</comment>
<dbReference type="SUPFAM" id="SSF51735">
    <property type="entry name" value="NAD(P)-binding Rossmann-fold domains"/>
    <property type="match status" value="1"/>
</dbReference>
<dbReference type="AlphaFoldDB" id="K6VRW4"/>
<comment type="cofactor">
    <cofactor evidence="1">
        <name>NAD(+)</name>
        <dbReference type="ChEBI" id="CHEBI:57540"/>
    </cofactor>
</comment>
<dbReference type="SUPFAM" id="SSF53223">
    <property type="entry name" value="Aminoacid dehydrogenase-like, N-terminal domain"/>
    <property type="match status" value="1"/>
</dbReference>
<evidence type="ECO:0000256" key="3">
    <source>
        <dbReference type="ARBA" id="ARBA00008785"/>
    </source>
</evidence>
<dbReference type="EMBL" id="BAGZ01000008">
    <property type="protein sequence ID" value="GAB78075.1"/>
    <property type="molecule type" value="Genomic_DNA"/>
</dbReference>
<dbReference type="RefSeq" id="WP_006502829.1">
    <property type="nucleotide sequence ID" value="NZ_BAGZ01000008.1"/>
</dbReference>
<evidence type="ECO:0000256" key="12">
    <source>
        <dbReference type="ARBA" id="ARBA00074565"/>
    </source>
</evidence>
<comment type="caution">
    <text evidence="21">The sequence shown here is derived from an EMBL/GenBank/DDBJ whole genome shotgun (WGS) entry which is preliminary data.</text>
</comment>
<dbReference type="Pfam" id="PF00390">
    <property type="entry name" value="malic"/>
    <property type="match status" value="1"/>
</dbReference>
<evidence type="ECO:0000256" key="10">
    <source>
        <dbReference type="ARBA" id="ARBA00066983"/>
    </source>
</evidence>
<dbReference type="InterPro" id="IPR036291">
    <property type="entry name" value="NAD(P)-bd_dom_sf"/>
</dbReference>
<dbReference type="GO" id="GO:0030145">
    <property type="term" value="F:manganese ion binding"/>
    <property type="evidence" value="ECO:0007669"/>
    <property type="project" value="UniProtKB-ARBA"/>
</dbReference>
<dbReference type="PANTHER" id="PTHR23406">
    <property type="entry name" value="MALIC ENZYME-RELATED"/>
    <property type="match status" value="1"/>
</dbReference>
<dbReference type="InterPro" id="IPR012302">
    <property type="entry name" value="Malic_NAD-bd"/>
</dbReference>
<evidence type="ECO:0000256" key="7">
    <source>
        <dbReference type="ARBA" id="ARBA00023211"/>
    </source>
</evidence>
<feature type="compositionally biased region" description="Acidic residues" evidence="18">
    <location>
        <begin position="583"/>
        <end position="592"/>
    </location>
</feature>
<dbReference type="OrthoDB" id="3314528at2"/>
<evidence type="ECO:0000256" key="11">
    <source>
        <dbReference type="ARBA" id="ARBA00073308"/>
    </source>
</evidence>
<protein>
    <recommendedName>
        <fullName evidence="12">Malolactic enzyme</fullName>
        <ecNumber evidence="10">4.1.1.101</ecNumber>
    </recommendedName>
    <alternativeName>
        <fullName evidence="13">Malic enzyme</fullName>
    </alternativeName>
    <alternativeName>
        <fullName evidence="11">Putative malate oxidoreductase [NAD]</fullName>
    </alternativeName>
</protein>
<feature type="binding site" evidence="15">
    <location>
        <position position="428"/>
    </location>
    <ligand>
        <name>(S)-malate</name>
        <dbReference type="ChEBI" id="CHEBI:15589"/>
    </ligand>
</feature>
<dbReference type="FunFam" id="3.40.50.10380:FF:000001">
    <property type="entry name" value="NAD-dependent malic enzyme"/>
    <property type="match status" value="1"/>
</dbReference>
<sequence length="599" mass="65473">MPIPNYEFVPDRGAPRLKINVRGNTILANPTINRGTAFTWPERHALGLAGLLPPGVNTLAEQVRRCYEQYSEQPTEITKYAYLAAVRDRNEVLFYRVLAEHLEEMLPIVYTPTIGDVIERFSHGYHRMRGVFTSVDYPGEVEESLLNYGLDPEQCDLIVVTDSEGILGIGDQGVGGVQICVGKLSVYTAAAGIDPRRVIPVVVDVGTDNMELLNDDFYLGTRHSRTRGRKYDLFIEHFVETATRLFPHAMIHWEDFGAGNAHRILEKYRDRCCTFNDDIQGTAAVVTAAAIAGVKTTGSRMSEQRVVIFGAGTAGVGIADLMRDRMVREGLTPQEANRQFWCLGSKGLITTGLGDAVRPFQRPYARPEEEISSWDLDDSRHISLADVVRNVHPTMLIGTSARAGAFTEKIVREMAAHVDRPIIMPLSNPTSRAEAVPADIVAWTDGRALVATGSPFAPVVHAGKTYQIAQANNALVFPGIGLGVVVSKAERVSDRMISAAAEAVAEIVDVVPPGKALLPSISHLRRVSGTVAIRVAQTAHAEGLSKIEMKDPVQQVYESMWQPVYPKIVLPGQGTSPSTVEDTAVDSEPTDDENTKKPS</sequence>
<dbReference type="SMART" id="SM01274">
    <property type="entry name" value="malic"/>
    <property type="match status" value="1"/>
</dbReference>
<dbReference type="GO" id="GO:0051287">
    <property type="term" value="F:NAD binding"/>
    <property type="evidence" value="ECO:0007669"/>
    <property type="project" value="InterPro"/>
</dbReference>
<comment type="similarity">
    <text evidence="3 17">Belongs to the malic enzymes family.</text>
</comment>
<dbReference type="PROSITE" id="PS00331">
    <property type="entry name" value="MALIC_ENZYMES"/>
    <property type="match status" value="1"/>
</dbReference>
<evidence type="ECO:0000313" key="21">
    <source>
        <dbReference type="EMBL" id="GAB78075.1"/>
    </source>
</evidence>
<dbReference type="GO" id="GO:0006108">
    <property type="term" value="P:malate metabolic process"/>
    <property type="evidence" value="ECO:0007669"/>
    <property type="project" value="TreeGrafter"/>
</dbReference>
<dbReference type="GO" id="GO:0043464">
    <property type="term" value="P:malolactic fermentation"/>
    <property type="evidence" value="ECO:0007669"/>
    <property type="project" value="UniProtKB-ARBA"/>
</dbReference>
<evidence type="ECO:0000256" key="6">
    <source>
        <dbReference type="ARBA" id="ARBA00023027"/>
    </source>
</evidence>
<evidence type="ECO:0000256" key="13">
    <source>
        <dbReference type="ARBA" id="ARBA00082317"/>
    </source>
</evidence>
<evidence type="ECO:0000256" key="8">
    <source>
        <dbReference type="ARBA" id="ARBA00023239"/>
    </source>
</evidence>
<reference evidence="21 22" key="1">
    <citation type="submission" date="2012-08" db="EMBL/GenBank/DDBJ databases">
        <title>Whole genome shotgun sequence of Austwickia chelonae NBRC 105200.</title>
        <authorList>
            <person name="Yoshida I."/>
            <person name="Hosoyama A."/>
            <person name="Tsuchikane K."/>
            <person name="Katsumata H."/>
            <person name="Ando Y."/>
            <person name="Ohji S."/>
            <person name="Hamada M."/>
            <person name="Tamura T."/>
            <person name="Yamazoe A."/>
            <person name="Yamazaki S."/>
            <person name="Fujita N."/>
        </authorList>
    </citation>
    <scope>NUCLEOTIDE SEQUENCE [LARGE SCALE GENOMIC DNA]</scope>
    <source>
        <strain evidence="21 22">NBRC 105200</strain>
    </source>
</reference>
<feature type="region of interest" description="Disordered" evidence="18">
    <location>
        <begin position="571"/>
        <end position="599"/>
    </location>
</feature>
<name>K6VRW4_9MICO</name>
<evidence type="ECO:0000256" key="14">
    <source>
        <dbReference type="PIRSR" id="PIRSR000106-1"/>
    </source>
</evidence>
<dbReference type="SMART" id="SM00919">
    <property type="entry name" value="Malic_M"/>
    <property type="match status" value="1"/>
</dbReference>
<feature type="active site" description="Proton donor" evidence="14">
    <location>
        <position position="110"/>
    </location>
</feature>
<feature type="binding site" evidence="16">
    <location>
        <position position="255"/>
    </location>
    <ligand>
        <name>a divalent metal cation</name>
        <dbReference type="ChEBI" id="CHEBI:60240"/>
    </ligand>
</feature>
<dbReference type="GO" id="GO:0004470">
    <property type="term" value="F:malic enzyme activity"/>
    <property type="evidence" value="ECO:0007669"/>
    <property type="project" value="InterPro"/>
</dbReference>
<dbReference type="Proteomes" id="UP000008495">
    <property type="component" value="Unassembled WGS sequence"/>
</dbReference>
<evidence type="ECO:0000313" key="22">
    <source>
        <dbReference type="Proteomes" id="UP000008495"/>
    </source>
</evidence>
<keyword evidence="8" id="KW-0456">Lyase</keyword>
<keyword evidence="7" id="KW-0464">Manganese</keyword>
<evidence type="ECO:0000259" key="20">
    <source>
        <dbReference type="SMART" id="SM01274"/>
    </source>
</evidence>
<keyword evidence="5 16" id="KW-0479">Metal-binding</keyword>
<dbReference type="InterPro" id="IPR046346">
    <property type="entry name" value="Aminoacid_DH-like_N_sf"/>
</dbReference>
<dbReference type="GO" id="GO:0043883">
    <property type="term" value="F:malolactic enzyme activity"/>
    <property type="evidence" value="ECO:0007669"/>
    <property type="project" value="UniProtKB-EC"/>
</dbReference>
<proteinExistence type="inferred from homology"/>
<evidence type="ECO:0000256" key="9">
    <source>
        <dbReference type="ARBA" id="ARBA00051739"/>
    </source>
</evidence>
<keyword evidence="6" id="KW-0520">NAD</keyword>
<dbReference type="Gene3D" id="3.40.50.720">
    <property type="entry name" value="NAD(P)-binding Rossmann-like Domain"/>
    <property type="match status" value="1"/>
</dbReference>
<evidence type="ECO:0000256" key="15">
    <source>
        <dbReference type="PIRSR" id="PIRSR000106-2"/>
    </source>
</evidence>
<comment type="subunit">
    <text evidence="4">Homodimer.</text>
</comment>
<gene>
    <name evidence="21" type="ORF">AUCHE_08_03190</name>
</gene>
<feature type="active site" description="Proton acceptor" evidence="14">
    <location>
        <position position="183"/>
    </location>
</feature>
<accession>K6VRW4</accession>
<evidence type="ECO:0000256" key="5">
    <source>
        <dbReference type="ARBA" id="ARBA00022723"/>
    </source>
</evidence>
<keyword evidence="22" id="KW-1185">Reference proteome</keyword>
<feature type="domain" description="Malic enzyme NAD-binding" evidence="19">
    <location>
        <begin position="279"/>
        <end position="540"/>
    </location>
</feature>
<dbReference type="GO" id="GO:0016616">
    <property type="term" value="F:oxidoreductase activity, acting on the CH-OH group of donors, NAD or NADP as acceptor"/>
    <property type="evidence" value="ECO:0007669"/>
    <property type="project" value="InterPro"/>
</dbReference>
<organism evidence="21 22">
    <name type="scientific">Austwickia chelonae NBRC 105200</name>
    <dbReference type="NCBI Taxonomy" id="1184607"/>
    <lineage>
        <taxon>Bacteria</taxon>
        <taxon>Bacillati</taxon>
        <taxon>Actinomycetota</taxon>
        <taxon>Actinomycetes</taxon>
        <taxon>Micrococcales</taxon>
        <taxon>Dermatophilaceae</taxon>
        <taxon>Austwickia</taxon>
    </lineage>
</organism>
<dbReference type="PRINTS" id="PR00072">
    <property type="entry name" value="MALOXRDTASE"/>
</dbReference>
<dbReference type="InterPro" id="IPR012301">
    <property type="entry name" value="Malic_N_dom"/>
</dbReference>
<dbReference type="Pfam" id="PF03949">
    <property type="entry name" value="Malic_M"/>
    <property type="match status" value="1"/>
</dbReference>
<evidence type="ECO:0000256" key="16">
    <source>
        <dbReference type="PIRSR" id="PIRSR000106-3"/>
    </source>
</evidence>
<dbReference type="STRING" id="100225.SAMN05421595_0592"/>
<dbReference type="eggNOG" id="COG0281">
    <property type="taxonomic scope" value="Bacteria"/>
</dbReference>
<comment type="cofactor">
    <cofactor evidence="2">
        <name>Mn(2+)</name>
        <dbReference type="ChEBI" id="CHEBI:29035"/>
    </cofactor>
</comment>
<evidence type="ECO:0000256" key="4">
    <source>
        <dbReference type="ARBA" id="ARBA00011738"/>
    </source>
</evidence>
<dbReference type="PIRSF" id="PIRSF000106">
    <property type="entry name" value="ME"/>
    <property type="match status" value="1"/>
</dbReference>
<evidence type="ECO:0000256" key="1">
    <source>
        <dbReference type="ARBA" id="ARBA00001911"/>
    </source>
</evidence>
<feature type="binding site" evidence="16">
    <location>
        <position position="254"/>
    </location>
    <ligand>
        <name>a divalent metal cation</name>
        <dbReference type="ChEBI" id="CHEBI:60240"/>
    </ligand>
</feature>
<dbReference type="InterPro" id="IPR037062">
    <property type="entry name" value="Malic_N_dom_sf"/>
</dbReference>
<dbReference type="InterPro" id="IPR015884">
    <property type="entry name" value="Malic_enzyme_CS"/>
</dbReference>
<comment type="catalytic activity">
    <reaction evidence="9">
        <text>(S)-malate + H(+) = (S)-lactate + CO2</text>
        <dbReference type="Rhea" id="RHEA:46276"/>
        <dbReference type="ChEBI" id="CHEBI:15378"/>
        <dbReference type="ChEBI" id="CHEBI:15589"/>
        <dbReference type="ChEBI" id="CHEBI:16526"/>
        <dbReference type="ChEBI" id="CHEBI:16651"/>
        <dbReference type="EC" id="4.1.1.101"/>
    </reaction>
</comment>
<dbReference type="Gene3D" id="3.40.50.10380">
    <property type="entry name" value="Malic enzyme, N-terminal domain"/>
    <property type="match status" value="1"/>
</dbReference>
<dbReference type="FunFam" id="3.40.50.720:FF:000182">
    <property type="entry name" value="NAD-dependent malic enzyme"/>
    <property type="match status" value="1"/>
</dbReference>
<evidence type="ECO:0000256" key="2">
    <source>
        <dbReference type="ARBA" id="ARBA00001936"/>
    </source>
</evidence>
<feature type="binding site" evidence="15">
    <location>
        <position position="472"/>
    </location>
    <ligand>
        <name>(S)-malate</name>
        <dbReference type="ChEBI" id="CHEBI:15589"/>
    </ligand>
</feature>
<feature type="domain" description="Malic enzyme N-terminal" evidence="20">
    <location>
        <begin position="87"/>
        <end position="269"/>
    </location>
</feature>
<evidence type="ECO:0000256" key="17">
    <source>
        <dbReference type="RuleBase" id="RU003427"/>
    </source>
</evidence>
<dbReference type="EC" id="4.1.1.101" evidence="10"/>
<dbReference type="NCBIfam" id="NF010052">
    <property type="entry name" value="PRK13529.1"/>
    <property type="match status" value="1"/>
</dbReference>
<evidence type="ECO:0000259" key="19">
    <source>
        <dbReference type="SMART" id="SM00919"/>
    </source>
</evidence>
<feature type="binding site" evidence="16">
    <location>
        <position position="278"/>
    </location>
    <ligand>
        <name>a divalent metal cation</name>
        <dbReference type="ChEBI" id="CHEBI:60240"/>
    </ligand>
</feature>
<dbReference type="PANTHER" id="PTHR23406:SF34">
    <property type="entry name" value="NAD-DEPENDENT MALIC ENZYME, MITOCHONDRIAL"/>
    <property type="match status" value="1"/>
</dbReference>
<evidence type="ECO:0000256" key="18">
    <source>
        <dbReference type="SAM" id="MobiDB-lite"/>
    </source>
</evidence>
<dbReference type="GO" id="GO:0005829">
    <property type="term" value="C:cytosol"/>
    <property type="evidence" value="ECO:0007669"/>
    <property type="project" value="TreeGrafter"/>
</dbReference>